<keyword evidence="1" id="KW-0808">Transferase</keyword>
<sequence length="321" mass="37084">MFAGPVFIVGVPRSGTTMLRDLLGSHPDIAFPYIESGFIPRWVRRFGRDVDLTDPARMKRFYEALIASPFYRRGQRYGYRLMFEDLDRIEDKRSWASIFEFLLRAFCPDGFWNGRIFGDKTPDYLLHLPLLGEVFPEARFIHIVRDPRDVASSHAKRWNKSPTGTASRWVDDIRRARREASRHGLAYTEVRYEALLDDPVAALGELCEFLSCEFAPHMLRMTKASSTGDTKGRDDIVAGNQGKYLDQMSAAAIRRVEEITWPLLTELSYPAGHADRHRPLNPMMRFVLRKRDWLAFMTNDQPDVGWAKRLRTINPVAARRS</sequence>
<comment type="caution">
    <text evidence="2">The sequence shown here is derived from an EMBL/GenBank/DDBJ whole genome shotgun (WGS) entry which is preliminary data.</text>
</comment>
<evidence type="ECO:0008006" key="3">
    <source>
        <dbReference type="Google" id="ProtNLM"/>
    </source>
</evidence>
<dbReference type="PANTHER" id="PTHR12788">
    <property type="entry name" value="PROTEIN-TYROSINE SULFOTRANSFERASE 2"/>
    <property type="match status" value="1"/>
</dbReference>
<gene>
    <name evidence="2" type="ORF">LCGC14_0366630</name>
</gene>
<dbReference type="InterPro" id="IPR026634">
    <property type="entry name" value="TPST-like"/>
</dbReference>
<accession>A0A0F9VTL9</accession>
<dbReference type="Gene3D" id="3.40.50.300">
    <property type="entry name" value="P-loop containing nucleotide triphosphate hydrolases"/>
    <property type="match status" value="1"/>
</dbReference>
<name>A0A0F9VTL9_9ZZZZ</name>
<dbReference type="PANTHER" id="PTHR12788:SF10">
    <property type="entry name" value="PROTEIN-TYROSINE SULFOTRANSFERASE"/>
    <property type="match status" value="1"/>
</dbReference>
<dbReference type="GO" id="GO:0008476">
    <property type="term" value="F:protein-tyrosine sulfotransferase activity"/>
    <property type="evidence" value="ECO:0007669"/>
    <property type="project" value="InterPro"/>
</dbReference>
<dbReference type="SUPFAM" id="SSF52540">
    <property type="entry name" value="P-loop containing nucleoside triphosphate hydrolases"/>
    <property type="match status" value="1"/>
</dbReference>
<proteinExistence type="predicted"/>
<protein>
    <recommendedName>
        <fullName evidence="3">Sulfotransferase domain-containing protein</fullName>
    </recommendedName>
</protein>
<dbReference type="AlphaFoldDB" id="A0A0F9VTL9"/>
<evidence type="ECO:0000313" key="2">
    <source>
        <dbReference type="EMBL" id="KKN76796.1"/>
    </source>
</evidence>
<dbReference type="GO" id="GO:0005794">
    <property type="term" value="C:Golgi apparatus"/>
    <property type="evidence" value="ECO:0007669"/>
    <property type="project" value="UniProtKB-ARBA"/>
</dbReference>
<reference evidence="2" key="1">
    <citation type="journal article" date="2015" name="Nature">
        <title>Complex archaea that bridge the gap between prokaryotes and eukaryotes.</title>
        <authorList>
            <person name="Spang A."/>
            <person name="Saw J.H."/>
            <person name="Jorgensen S.L."/>
            <person name="Zaremba-Niedzwiedzka K."/>
            <person name="Martijn J."/>
            <person name="Lind A.E."/>
            <person name="van Eijk R."/>
            <person name="Schleper C."/>
            <person name="Guy L."/>
            <person name="Ettema T.J."/>
        </authorList>
    </citation>
    <scope>NUCLEOTIDE SEQUENCE</scope>
</reference>
<organism evidence="2">
    <name type="scientific">marine sediment metagenome</name>
    <dbReference type="NCBI Taxonomy" id="412755"/>
    <lineage>
        <taxon>unclassified sequences</taxon>
        <taxon>metagenomes</taxon>
        <taxon>ecological metagenomes</taxon>
    </lineage>
</organism>
<dbReference type="InterPro" id="IPR027417">
    <property type="entry name" value="P-loop_NTPase"/>
</dbReference>
<evidence type="ECO:0000256" key="1">
    <source>
        <dbReference type="ARBA" id="ARBA00022679"/>
    </source>
</evidence>
<dbReference type="Pfam" id="PF13469">
    <property type="entry name" value="Sulfotransfer_3"/>
    <property type="match status" value="1"/>
</dbReference>
<dbReference type="EMBL" id="LAZR01000289">
    <property type="protein sequence ID" value="KKN76796.1"/>
    <property type="molecule type" value="Genomic_DNA"/>
</dbReference>